<dbReference type="AlphaFoldDB" id="A0A9D3PCN2"/>
<protein>
    <recommendedName>
        <fullName evidence="4">Leucine-rich single-pass membrane protein 1</fullName>
    </recommendedName>
</protein>
<dbReference type="EMBL" id="JAFDVH010000025">
    <property type="protein sequence ID" value="KAG7454717.1"/>
    <property type="molecule type" value="Genomic_DNA"/>
</dbReference>
<dbReference type="PANTHER" id="PTHR36475">
    <property type="entry name" value="LEUCINE-RICH SINGLE-PASS MEMBRANE PROTEIN 1"/>
    <property type="match status" value="1"/>
</dbReference>
<reference evidence="2" key="1">
    <citation type="submission" date="2021-01" db="EMBL/GenBank/DDBJ databases">
        <authorList>
            <person name="Zahm M."/>
            <person name="Roques C."/>
            <person name="Cabau C."/>
            <person name="Klopp C."/>
            <person name="Donnadieu C."/>
            <person name="Jouanno E."/>
            <person name="Lampietro C."/>
            <person name="Louis A."/>
            <person name="Herpin A."/>
            <person name="Echchiki A."/>
            <person name="Berthelot C."/>
            <person name="Parey E."/>
            <person name="Roest-Crollius H."/>
            <person name="Braasch I."/>
            <person name="Postlethwait J."/>
            <person name="Bobe J."/>
            <person name="Montfort J."/>
            <person name="Bouchez O."/>
            <person name="Begum T."/>
            <person name="Mejri S."/>
            <person name="Adams A."/>
            <person name="Chen W.-J."/>
            <person name="Guiguen Y."/>
        </authorList>
    </citation>
    <scope>NUCLEOTIDE SEQUENCE</scope>
    <source>
        <strain evidence="2">YG-15Mar2019-1</strain>
        <tissue evidence="2">Brain</tissue>
    </source>
</reference>
<gene>
    <name evidence="2" type="ORF">MATL_G00262720</name>
</gene>
<sequence length="176" mass="19182">MSGISLGSMTEIALDLDGFETERKLYTADSLNNLHKMNVCRDPKDLLSVQLLSHSNGNHSVKGESGGNQDSPRTGALSSVAQLVKGESQAGSVEEEGSKSRCPSSKLLSVVFIILVVALVTSLVLSSYAVHLMVQATEKMNEFSSSNLEQKYLEEIRQWKALILQHLDESTGEQEQ</sequence>
<feature type="transmembrane region" description="Helical" evidence="1">
    <location>
        <begin position="107"/>
        <end position="130"/>
    </location>
</feature>
<keyword evidence="3" id="KW-1185">Reference proteome</keyword>
<proteinExistence type="predicted"/>
<dbReference type="Proteomes" id="UP001046870">
    <property type="component" value="Chromosome 25"/>
</dbReference>
<dbReference type="PANTHER" id="PTHR36475:SF1">
    <property type="entry name" value="LEUCINE-RICH SINGLE-PASS MEMBRANE PROTEIN 1"/>
    <property type="match status" value="1"/>
</dbReference>
<keyword evidence="1" id="KW-0812">Transmembrane</keyword>
<dbReference type="OrthoDB" id="9942858at2759"/>
<name>A0A9D3PCN2_MEGAT</name>
<evidence type="ECO:0000256" key="1">
    <source>
        <dbReference type="SAM" id="Phobius"/>
    </source>
</evidence>
<comment type="caution">
    <text evidence="2">The sequence shown here is derived from an EMBL/GenBank/DDBJ whole genome shotgun (WGS) entry which is preliminary data.</text>
</comment>
<dbReference type="Pfam" id="PF15145">
    <property type="entry name" value="DUF4577"/>
    <property type="match status" value="1"/>
</dbReference>
<dbReference type="InterPro" id="IPR028099">
    <property type="entry name" value="DUF4577"/>
</dbReference>
<evidence type="ECO:0008006" key="4">
    <source>
        <dbReference type="Google" id="ProtNLM"/>
    </source>
</evidence>
<evidence type="ECO:0000313" key="3">
    <source>
        <dbReference type="Proteomes" id="UP001046870"/>
    </source>
</evidence>
<organism evidence="2 3">
    <name type="scientific">Megalops atlanticus</name>
    <name type="common">Tarpon</name>
    <name type="synonym">Clupea gigantea</name>
    <dbReference type="NCBI Taxonomy" id="7932"/>
    <lineage>
        <taxon>Eukaryota</taxon>
        <taxon>Metazoa</taxon>
        <taxon>Chordata</taxon>
        <taxon>Craniata</taxon>
        <taxon>Vertebrata</taxon>
        <taxon>Euteleostomi</taxon>
        <taxon>Actinopterygii</taxon>
        <taxon>Neopterygii</taxon>
        <taxon>Teleostei</taxon>
        <taxon>Elopiformes</taxon>
        <taxon>Megalopidae</taxon>
        <taxon>Megalops</taxon>
    </lineage>
</organism>
<accession>A0A9D3PCN2</accession>
<keyword evidence="1" id="KW-1133">Transmembrane helix</keyword>
<evidence type="ECO:0000313" key="2">
    <source>
        <dbReference type="EMBL" id="KAG7454717.1"/>
    </source>
</evidence>
<keyword evidence="1" id="KW-0472">Membrane</keyword>